<organism evidence="4 5">
    <name type="scientific">Candidatus Magasanikbacteria bacterium RIFOXYD2_FULL_41_14</name>
    <dbReference type="NCBI Taxonomy" id="1798709"/>
    <lineage>
        <taxon>Bacteria</taxon>
        <taxon>Candidatus Magasanikiibacteriota</taxon>
    </lineage>
</organism>
<dbReference type="PANTHER" id="PTHR13887:SF56">
    <property type="entry name" value="THIOREDOXIN-LIKE REDUCTASE RV2466C"/>
    <property type="match status" value="1"/>
</dbReference>
<keyword evidence="2" id="KW-0472">Membrane</keyword>
<reference evidence="4 5" key="1">
    <citation type="journal article" date="2016" name="Nat. Commun.">
        <title>Thousands of microbial genomes shed light on interconnected biogeochemical processes in an aquifer system.</title>
        <authorList>
            <person name="Anantharaman K."/>
            <person name="Brown C.T."/>
            <person name="Hug L.A."/>
            <person name="Sharon I."/>
            <person name="Castelle C.J."/>
            <person name="Probst A.J."/>
            <person name="Thomas B.C."/>
            <person name="Singh A."/>
            <person name="Wilkins M.J."/>
            <person name="Karaoz U."/>
            <person name="Brodie E.L."/>
            <person name="Williams K.H."/>
            <person name="Hubbard S.S."/>
            <person name="Banfield J.F."/>
        </authorList>
    </citation>
    <scope>NUCLEOTIDE SEQUENCE [LARGE SCALE GENOMIC DNA]</scope>
</reference>
<dbReference type="PROSITE" id="PS51352">
    <property type="entry name" value="THIOREDOXIN_2"/>
    <property type="match status" value="1"/>
</dbReference>
<proteinExistence type="inferred from homology"/>
<evidence type="ECO:0000259" key="3">
    <source>
        <dbReference type="PROSITE" id="PS51352"/>
    </source>
</evidence>
<comment type="similarity">
    <text evidence="1">Belongs to the thioredoxin family. DsbA subfamily.</text>
</comment>
<dbReference type="SUPFAM" id="SSF52833">
    <property type="entry name" value="Thioredoxin-like"/>
    <property type="match status" value="1"/>
</dbReference>
<keyword evidence="2" id="KW-0812">Transmembrane</keyword>
<accession>A0A1F6PCB1</accession>
<dbReference type="STRING" id="1798709.A2538_02945"/>
<protein>
    <recommendedName>
        <fullName evidence="3">Thioredoxin domain-containing protein</fullName>
    </recommendedName>
</protein>
<evidence type="ECO:0000313" key="4">
    <source>
        <dbReference type="EMBL" id="OGH93805.1"/>
    </source>
</evidence>
<dbReference type="Pfam" id="PF13462">
    <property type="entry name" value="Thioredoxin_4"/>
    <property type="match status" value="1"/>
</dbReference>
<evidence type="ECO:0000313" key="5">
    <source>
        <dbReference type="Proteomes" id="UP000178254"/>
    </source>
</evidence>
<dbReference type="InterPro" id="IPR036249">
    <property type="entry name" value="Thioredoxin-like_sf"/>
</dbReference>
<evidence type="ECO:0000256" key="1">
    <source>
        <dbReference type="ARBA" id="ARBA00005791"/>
    </source>
</evidence>
<keyword evidence="2" id="KW-1133">Transmembrane helix</keyword>
<dbReference type="Proteomes" id="UP000178254">
    <property type="component" value="Unassembled WGS sequence"/>
</dbReference>
<gene>
    <name evidence="4" type="ORF">A2538_02945</name>
</gene>
<dbReference type="InterPro" id="IPR013766">
    <property type="entry name" value="Thioredoxin_domain"/>
</dbReference>
<comment type="caution">
    <text evidence="4">The sequence shown here is derived from an EMBL/GenBank/DDBJ whole genome shotgun (WGS) entry which is preliminary data.</text>
</comment>
<dbReference type="PANTHER" id="PTHR13887">
    <property type="entry name" value="GLUTATHIONE S-TRANSFERASE KAPPA"/>
    <property type="match status" value="1"/>
</dbReference>
<name>A0A1F6PCB1_9BACT</name>
<feature type="transmembrane region" description="Helical" evidence="2">
    <location>
        <begin position="20"/>
        <end position="42"/>
    </location>
</feature>
<dbReference type="InterPro" id="IPR012336">
    <property type="entry name" value="Thioredoxin-like_fold"/>
</dbReference>
<dbReference type="Gene3D" id="3.40.30.10">
    <property type="entry name" value="Glutaredoxin"/>
    <property type="match status" value="1"/>
</dbReference>
<feature type="domain" description="Thioredoxin" evidence="3">
    <location>
        <begin position="55"/>
        <end position="251"/>
    </location>
</feature>
<dbReference type="EMBL" id="MFRE01000021">
    <property type="protein sequence ID" value="OGH93805.1"/>
    <property type="molecule type" value="Genomic_DNA"/>
</dbReference>
<evidence type="ECO:0000256" key="2">
    <source>
        <dbReference type="SAM" id="Phobius"/>
    </source>
</evidence>
<sequence length="251" mass="27696">MIFEQMLPIKAQRWYQTVWGILLLGVGIVIVVVVVAFLILLGKYWNEIKTGKVVQLPSAVYGGFSTATVSDPSGGAATRADIETSDDPFLGNPDADVVIVEFVDFKCPNCKAELPIMKQVLQKYGHRIKWIVRDFPVESTHPGASQAAEIINCASEQGLYWVAHDWFYNNQDNLVQALAGDEINIVADLIGLDYKKLVTCLGNSTIRAEVNRDFADGYKAGVAGTPTFFINGYKVEGVVPFEAWDKFLSVQ</sequence>
<dbReference type="AlphaFoldDB" id="A0A1F6PCB1"/>